<accession>A0A0D2BVS3</accession>
<reference evidence="4 5" key="1">
    <citation type="submission" date="2015-01" db="EMBL/GenBank/DDBJ databases">
        <title>The Genome Sequence of Exophiala spinifera CBS89968.</title>
        <authorList>
            <consortium name="The Broad Institute Genomics Platform"/>
            <person name="Cuomo C."/>
            <person name="de Hoog S."/>
            <person name="Gorbushina A."/>
            <person name="Stielow B."/>
            <person name="Teixiera M."/>
            <person name="Abouelleil A."/>
            <person name="Chapman S.B."/>
            <person name="Priest M."/>
            <person name="Young S.K."/>
            <person name="Wortman J."/>
            <person name="Nusbaum C."/>
            <person name="Birren B."/>
        </authorList>
    </citation>
    <scope>NUCLEOTIDE SEQUENCE [LARGE SCALE GENOMIC DNA]</scope>
    <source>
        <strain evidence="4 5">CBS 89968</strain>
    </source>
</reference>
<proteinExistence type="predicted"/>
<evidence type="ECO:0000256" key="1">
    <source>
        <dbReference type="ARBA" id="ARBA00022857"/>
    </source>
</evidence>
<dbReference type="SUPFAM" id="SSF51735">
    <property type="entry name" value="NAD(P)-binding Rossmann-fold domains"/>
    <property type="match status" value="1"/>
</dbReference>
<keyword evidence="5" id="KW-1185">Reference proteome</keyword>
<dbReference type="AlphaFoldDB" id="A0A0D2BVS3"/>
<evidence type="ECO:0000313" key="4">
    <source>
        <dbReference type="EMBL" id="KIW15389.1"/>
    </source>
</evidence>
<dbReference type="EMBL" id="KN847495">
    <property type="protein sequence ID" value="KIW15389.1"/>
    <property type="molecule type" value="Genomic_DNA"/>
</dbReference>
<dbReference type="Gene3D" id="3.90.25.10">
    <property type="entry name" value="UDP-galactose 4-epimerase, domain 1"/>
    <property type="match status" value="1"/>
</dbReference>
<keyword evidence="2" id="KW-0560">Oxidoreductase</keyword>
<dbReference type="CDD" id="cd05259">
    <property type="entry name" value="PCBER_SDR_a"/>
    <property type="match status" value="1"/>
</dbReference>
<evidence type="ECO:0000259" key="3">
    <source>
        <dbReference type="Pfam" id="PF05368"/>
    </source>
</evidence>
<evidence type="ECO:0000256" key="2">
    <source>
        <dbReference type="ARBA" id="ARBA00023002"/>
    </source>
</evidence>
<dbReference type="InterPro" id="IPR051609">
    <property type="entry name" value="NmrA/Isoflavone_reductase-like"/>
</dbReference>
<gene>
    <name evidence="4" type="ORF">PV08_05435</name>
</gene>
<dbReference type="GO" id="GO:0016491">
    <property type="term" value="F:oxidoreductase activity"/>
    <property type="evidence" value="ECO:0007669"/>
    <property type="project" value="UniProtKB-KW"/>
</dbReference>
<dbReference type="OrthoDB" id="9974981at2759"/>
<dbReference type="HOGENOM" id="CLU_044876_3_3_1"/>
<dbReference type="Pfam" id="PF05368">
    <property type="entry name" value="NmrA"/>
    <property type="match status" value="1"/>
</dbReference>
<evidence type="ECO:0000313" key="5">
    <source>
        <dbReference type="Proteomes" id="UP000053328"/>
    </source>
</evidence>
<dbReference type="PANTHER" id="PTHR47706">
    <property type="entry name" value="NMRA-LIKE FAMILY PROTEIN"/>
    <property type="match status" value="1"/>
</dbReference>
<dbReference type="VEuPathDB" id="FungiDB:PV08_05435"/>
<dbReference type="Proteomes" id="UP000053328">
    <property type="component" value="Unassembled WGS sequence"/>
</dbReference>
<dbReference type="InterPro" id="IPR008030">
    <property type="entry name" value="NmrA-like"/>
</dbReference>
<feature type="domain" description="NmrA-like" evidence="3">
    <location>
        <begin position="9"/>
        <end position="241"/>
    </location>
</feature>
<dbReference type="RefSeq" id="XP_016235605.1">
    <property type="nucleotide sequence ID" value="XM_016379778.1"/>
</dbReference>
<name>A0A0D2BVS3_9EURO</name>
<dbReference type="InterPro" id="IPR036291">
    <property type="entry name" value="NAD(P)-bd_dom_sf"/>
</dbReference>
<keyword evidence="1" id="KW-0521">NADP</keyword>
<dbReference type="InterPro" id="IPR045312">
    <property type="entry name" value="PCBER-like"/>
</dbReference>
<dbReference type="Gene3D" id="3.40.50.720">
    <property type="entry name" value="NAD(P)-binding Rossmann-like Domain"/>
    <property type="match status" value="1"/>
</dbReference>
<sequence>MGFEAPLRNVVVFGAGGTNIGHHVVKALLAQPESFNVSIISRKSSKSKFPEAAKVHYVDDALPHEELVKAMDGADAVVSAIGFGSLAAEEKLIDAAIEAKVKRFLPSEYGVNNTRPSARALCPVFDAKGGIIDLLKSKESTGLTWTAVPTGLWLDWALDPAIAFANIDIKSHTAKLWADGKHTLSWTTLPWAAYGITQVLLSPSETANKVVPIRGFEASQQDIIALLENLQEVTYNVEHIDAEDAISKAQSSWRENKDISSALQLVKAGFFLHGFGSDLVGEKIVQTGNEYLNLPELKFEETVRKALEQWA</sequence>
<dbReference type="PANTHER" id="PTHR47706:SF9">
    <property type="entry name" value="NMRA-LIKE DOMAIN-CONTAINING PROTEIN-RELATED"/>
    <property type="match status" value="1"/>
</dbReference>
<dbReference type="GeneID" id="27332518"/>
<organism evidence="4 5">
    <name type="scientific">Exophiala spinifera</name>
    <dbReference type="NCBI Taxonomy" id="91928"/>
    <lineage>
        <taxon>Eukaryota</taxon>
        <taxon>Fungi</taxon>
        <taxon>Dikarya</taxon>
        <taxon>Ascomycota</taxon>
        <taxon>Pezizomycotina</taxon>
        <taxon>Eurotiomycetes</taxon>
        <taxon>Chaetothyriomycetidae</taxon>
        <taxon>Chaetothyriales</taxon>
        <taxon>Herpotrichiellaceae</taxon>
        <taxon>Exophiala</taxon>
    </lineage>
</organism>
<dbReference type="STRING" id="91928.A0A0D2BVS3"/>
<protein>
    <recommendedName>
        <fullName evidence="3">NmrA-like domain-containing protein</fullName>
    </recommendedName>
</protein>